<evidence type="ECO:0000259" key="10">
    <source>
        <dbReference type="PROSITE" id="PS50003"/>
    </source>
</evidence>
<dbReference type="PANTHER" id="PTHR10730">
    <property type="entry name" value="PROCOLLAGEN-LYSINE,2-OXOGLUTARATE 5-DIOXYGENASE/GLYCOSYLTRANSFERASE 25 FAMILY MEMBER"/>
    <property type="match status" value="1"/>
</dbReference>
<evidence type="ECO:0000256" key="8">
    <source>
        <dbReference type="ARBA" id="ARBA00048515"/>
    </source>
</evidence>
<dbReference type="GO" id="GO:0050211">
    <property type="term" value="F:procollagen galactosyltransferase activity"/>
    <property type="evidence" value="ECO:0007669"/>
    <property type="project" value="UniProtKB-EC"/>
</dbReference>
<dbReference type="PANTHER" id="PTHR10730:SF28">
    <property type="entry name" value="PROCOLLAGEN GALACTOSYLTRANSFERASE 1"/>
    <property type="match status" value="1"/>
</dbReference>
<dbReference type="InterPro" id="IPR050757">
    <property type="entry name" value="Collagen_mod_GT25"/>
</dbReference>
<dbReference type="OrthoDB" id="47375at2759"/>
<feature type="region of interest" description="Disordered" evidence="9">
    <location>
        <begin position="601"/>
        <end position="620"/>
    </location>
</feature>
<sequence length="1215" mass="140313">MGALQSRHLDARQRKNLSGHTAVMLREFSSHFHQQLCAGLLEQQQNDEGLRESAGTPTLLHQQDSVTGSKVILEGTLQQYLDGKWRRRHLQVTKSFAVESRDSKEVFEGGWERRRDLNLSGCQICTTIQEHRLLVDETCRHIKGRRRGKMPFWDCPTDFPVFIQHPYSAPLCLCAESRETQRLWARLLQRAVQHQSTVLQRKDTVESRAFLEAVRFYRQERGSYQPGVLLMGSEEEVLSSLVMEEILPYLRYQIFPRLILNQKRLTWIKLQAEVYSQVRAQVRAEIRALMEEVAQQRPLLEKLVRSDLPQITAQQDHIAHRITEDMCEEISQCLSHAVMPLLGPTFQEVAAPICEGFAAARQLFLETCDDVVSRGCSGQSLQELLSPLSSLGLGSARASQYLSMLEWSAGGRAWLQASWGIHSGLCRPLVFQAQSTLQQLLDRAALMFRHLLTLKLRLSVDPSQVTAILHRVRDRVLKQLDHDLRIVRTQLVLESLLQLSLSALIERLSHLDPSQYHPLVHPDYTPFLHPGIIHHQVLRASLTREIQAVMRDTLPQHCVPLSAERRSISSENAYEEWSPPGGHSRSCSQLSDSHTLTPGGGSYENFEGLKSESGPERSRGEWGAGRAYGYFSEERWSPESALLAPRVLIALICRNSEHSLPHFLGTIERLNYPKDRIALWVATDHNVDNTTAILRDWLIQVQNLYHYVEWRPHEESRAFADEAGQKQWTNQRYEHVMKLRQAALETAREMWSDYYLLVDCDNLLTNRDILWKLIRENKTIVAPMLESRAAYSNFWCGMTSQGYYKRTPAYMPIRKRERKGCFAVPMVHSTFLVDLRKEASRQLAFYPPHPDYTWAFDDIIIFAFSARMADVQMFLCNRESYGYFPIPLRSHSTLRDEAESFLHSLLEVMVRYPPVEPSSFISVPPKQPDKLGFDEVFMINLQRRADRRERMLRTLHEQEITCKIINAVDGRALNVSQIHDMGIHMLPGYSDPYHGRPLTKGEMGCFLSHYNIWNEIVERGLKVSLVIEDDLRFEVFFKRRLQNLMYEVESQGLDWDLIYVGRKRMQVDHPEKSVPNIHNLVEADYSYWTLGYMISLQGAQKLLRAEPLKKMLPVDEFLPVMYNKHPVSDYMEQFETRDLKAFSAEPLLVFPTHYTGDPGYISDTETSTVWDNEEVRTDWDRARSRKTQEQEEISTEAQNSDVLQSALDSTARDEL</sequence>
<dbReference type="EC" id="2.4.1.50" evidence="7"/>
<proteinExistence type="inferred from homology"/>
<name>A0A9D3TKN2_MEGAT</name>
<dbReference type="InterPro" id="IPR029044">
    <property type="entry name" value="Nucleotide-diphossugar_trans"/>
</dbReference>
<evidence type="ECO:0000313" key="12">
    <source>
        <dbReference type="Proteomes" id="UP001046870"/>
    </source>
</evidence>
<feature type="region of interest" description="Disordered" evidence="9">
    <location>
        <begin position="571"/>
        <end position="594"/>
    </location>
</feature>
<dbReference type="SMART" id="SM00233">
    <property type="entry name" value="PH"/>
    <property type="match status" value="1"/>
</dbReference>
<keyword evidence="3" id="KW-0808">Transferase</keyword>
<dbReference type="Pfam" id="PF01755">
    <property type="entry name" value="Glyco_transf_25"/>
    <property type="match status" value="1"/>
</dbReference>
<feature type="compositionally biased region" description="Polar residues" evidence="9">
    <location>
        <begin position="1195"/>
        <end position="1208"/>
    </location>
</feature>
<dbReference type="FunFam" id="3.90.550.10:FF:000048">
    <property type="entry name" value="Glycosyltransferase 25 family member 1"/>
    <property type="match status" value="1"/>
</dbReference>
<accession>A0A9D3TKN2</accession>
<dbReference type="SUPFAM" id="SSF53448">
    <property type="entry name" value="Nucleotide-diphospho-sugar transferases"/>
    <property type="match status" value="1"/>
</dbReference>
<reference evidence="11" key="1">
    <citation type="submission" date="2021-01" db="EMBL/GenBank/DDBJ databases">
        <authorList>
            <person name="Zahm M."/>
            <person name="Roques C."/>
            <person name="Cabau C."/>
            <person name="Klopp C."/>
            <person name="Donnadieu C."/>
            <person name="Jouanno E."/>
            <person name="Lampietro C."/>
            <person name="Louis A."/>
            <person name="Herpin A."/>
            <person name="Echchiki A."/>
            <person name="Berthelot C."/>
            <person name="Parey E."/>
            <person name="Roest-Crollius H."/>
            <person name="Braasch I."/>
            <person name="Postlethwait J."/>
            <person name="Bobe J."/>
            <person name="Montfort J."/>
            <person name="Bouchez O."/>
            <person name="Begum T."/>
            <person name="Mejri S."/>
            <person name="Adams A."/>
            <person name="Chen W.-J."/>
            <person name="Guiguen Y."/>
        </authorList>
    </citation>
    <scope>NUCLEOTIDE SEQUENCE</scope>
    <source>
        <strain evidence="11">YG-15Mar2019-1</strain>
        <tissue evidence="11">Brain</tissue>
    </source>
</reference>
<keyword evidence="4" id="KW-0732">Signal</keyword>
<dbReference type="Pfam" id="PF26086">
    <property type="entry name" value="Niban2"/>
    <property type="match status" value="1"/>
</dbReference>
<comment type="caution">
    <text evidence="11">The sequence shown here is derived from an EMBL/GenBank/DDBJ whole genome shotgun (WGS) entry which is preliminary data.</text>
</comment>
<dbReference type="Proteomes" id="UP001046870">
    <property type="component" value="Chromosome 1"/>
</dbReference>
<evidence type="ECO:0000256" key="4">
    <source>
        <dbReference type="ARBA" id="ARBA00022729"/>
    </source>
</evidence>
<comment type="similarity">
    <text evidence="1">Belongs to the glycosyltransferase 25 family.</text>
</comment>
<gene>
    <name evidence="11" type="ORF">MATL_G00001730</name>
</gene>
<dbReference type="InterPro" id="IPR002654">
    <property type="entry name" value="Glyco_trans_25"/>
</dbReference>
<evidence type="ECO:0000256" key="9">
    <source>
        <dbReference type="SAM" id="MobiDB-lite"/>
    </source>
</evidence>
<feature type="region of interest" description="Disordered" evidence="9">
    <location>
        <begin position="1177"/>
        <end position="1215"/>
    </location>
</feature>
<dbReference type="SUPFAM" id="SSF50729">
    <property type="entry name" value="PH domain-like"/>
    <property type="match status" value="1"/>
</dbReference>
<feature type="compositionally biased region" description="Basic and acidic residues" evidence="9">
    <location>
        <begin position="1177"/>
        <end position="1189"/>
    </location>
</feature>
<dbReference type="CDD" id="cd06532">
    <property type="entry name" value="Glyco_transf_25"/>
    <property type="match status" value="1"/>
</dbReference>
<keyword evidence="6" id="KW-0325">Glycoprotein</keyword>
<dbReference type="PROSITE" id="PS50003">
    <property type="entry name" value="PH_DOMAIN"/>
    <property type="match status" value="1"/>
</dbReference>
<keyword evidence="5" id="KW-0256">Endoplasmic reticulum</keyword>
<protein>
    <recommendedName>
        <fullName evidence="7">procollagen galactosyltransferase</fullName>
        <ecNumber evidence="7">2.4.1.50</ecNumber>
    </recommendedName>
</protein>
<feature type="domain" description="PH" evidence="10">
    <location>
        <begin position="70"/>
        <end position="193"/>
    </location>
</feature>
<keyword evidence="2" id="KW-0328">Glycosyltransferase</keyword>
<evidence type="ECO:0000313" key="11">
    <source>
        <dbReference type="EMBL" id="KAG7491288.1"/>
    </source>
</evidence>
<comment type="catalytic activity">
    <reaction evidence="8">
        <text>(5R)-5-hydroxy-L-lysyl-[collagen] + UDP-alpha-D-galactose = (5R)-5-O-(beta-D-galactosyl)-5-hydroxy-L-lysyl-[collagen] + UDP + H(+)</text>
        <dbReference type="Rhea" id="RHEA:12637"/>
        <dbReference type="Rhea" id="RHEA-COMP:12752"/>
        <dbReference type="Rhea" id="RHEA-COMP:12753"/>
        <dbReference type="ChEBI" id="CHEBI:15378"/>
        <dbReference type="ChEBI" id="CHEBI:58223"/>
        <dbReference type="ChEBI" id="CHEBI:66914"/>
        <dbReference type="ChEBI" id="CHEBI:133442"/>
        <dbReference type="ChEBI" id="CHEBI:133443"/>
        <dbReference type="EC" id="2.4.1.50"/>
    </reaction>
</comment>
<evidence type="ECO:0000256" key="6">
    <source>
        <dbReference type="ARBA" id="ARBA00023180"/>
    </source>
</evidence>
<dbReference type="Pfam" id="PF26089">
    <property type="entry name" value="PH_Niban2"/>
    <property type="match status" value="1"/>
</dbReference>
<feature type="compositionally biased region" description="Polar residues" evidence="9">
    <location>
        <begin position="585"/>
        <end position="594"/>
    </location>
</feature>
<evidence type="ECO:0000256" key="7">
    <source>
        <dbReference type="ARBA" id="ARBA00038926"/>
    </source>
</evidence>
<evidence type="ECO:0000256" key="3">
    <source>
        <dbReference type="ARBA" id="ARBA00022679"/>
    </source>
</evidence>
<dbReference type="AlphaFoldDB" id="A0A9D3TKN2"/>
<organism evidence="11 12">
    <name type="scientific">Megalops atlanticus</name>
    <name type="common">Tarpon</name>
    <name type="synonym">Clupea gigantea</name>
    <dbReference type="NCBI Taxonomy" id="7932"/>
    <lineage>
        <taxon>Eukaryota</taxon>
        <taxon>Metazoa</taxon>
        <taxon>Chordata</taxon>
        <taxon>Craniata</taxon>
        <taxon>Vertebrata</taxon>
        <taxon>Euteleostomi</taxon>
        <taxon>Actinopterygii</taxon>
        <taxon>Neopterygii</taxon>
        <taxon>Teleostei</taxon>
        <taxon>Elopiformes</taxon>
        <taxon>Megalopidae</taxon>
        <taxon>Megalops</taxon>
    </lineage>
</organism>
<evidence type="ECO:0000256" key="1">
    <source>
        <dbReference type="ARBA" id="ARBA00006721"/>
    </source>
</evidence>
<dbReference type="EMBL" id="JAFDVH010000001">
    <property type="protein sequence ID" value="KAG7491288.1"/>
    <property type="molecule type" value="Genomic_DNA"/>
</dbReference>
<keyword evidence="12" id="KW-1185">Reference proteome</keyword>
<feature type="compositionally biased region" description="Basic and acidic residues" evidence="9">
    <location>
        <begin position="607"/>
        <end position="620"/>
    </location>
</feature>
<dbReference type="InterPro" id="IPR001849">
    <property type="entry name" value="PH_domain"/>
</dbReference>
<dbReference type="InterPro" id="IPR059060">
    <property type="entry name" value="Niban_1/2/3_dom"/>
</dbReference>
<dbReference type="Gene3D" id="3.90.550.10">
    <property type="entry name" value="Spore Coat Polysaccharide Biosynthesis Protein SpsA, Chain A"/>
    <property type="match status" value="1"/>
</dbReference>
<evidence type="ECO:0000256" key="5">
    <source>
        <dbReference type="ARBA" id="ARBA00022824"/>
    </source>
</evidence>
<evidence type="ECO:0000256" key="2">
    <source>
        <dbReference type="ARBA" id="ARBA00022676"/>
    </source>
</evidence>